<reference evidence="3" key="1">
    <citation type="journal article" date="2020" name="Nature">
        <title>Giant virus diversity and host interactions through global metagenomics.</title>
        <authorList>
            <person name="Schulz F."/>
            <person name="Roux S."/>
            <person name="Paez-Espino D."/>
            <person name="Jungbluth S."/>
            <person name="Walsh D.A."/>
            <person name="Denef V.J."/>
            <person name="McMahon K.D."/>
            <person name="Konstantinidis K.T."/>
            <person name="Eloe-Fadrosh E.A."/>
            <person name="Kyrpides N.C."/>
            <person name="Woyke T."/>
        </authorList>
    </citation>
    <scope>NUCLEOTIDE SEQUENCE</scope>
    <source>
        <strain evidence="3">GVMAG-S-ERX556022-25</strain>
    </source>
</reference>
<feature type="coiled-coil region" evidence="1">
    <location>
        <begin position="54"/>
        <end position="81"/>
    </location>
</feature>
<feature type="region of interest" description="Disordered" evidence="2">
    <location>
        <begin position="327"/>
        <end position="371"/>
    </location>
</feature>
<evidence type="ECO:0000256" key="2">
    <source>
        <dbReference type="SAM" id="MobiDB-lite"/>
    </source>
</evidence>
<dbReference type="AlphaFoldDB" id="A0A6C0AXZ3"/>
<keyword evidence="1" id="KW-0175">Coiled coil</keyword>
<feature type="compositionally biased region" description="Polar residues" evidence="2">
    <location>
        <begin position="327"/>
        <end position="342"/>
    </location>
</feature>
<feature type="compositionally biased region" description="Pro residues" evidence="2">
    <location>
        <begin position="343"/>
        <end position="355"/>
    </location>
</feature>
<evidence type="ECO:0000256" key="1">
    <source>
        <dbReference type="SAM" id="Coils"/>
    </source>
</evidence>
<feature type="compositionally biased region" description="Polar residues" evidence="2">
    <location>
        <begin position="398"/>
        <end position="407"/>
    </location>
</feature>
<dbReference type="InterPro" id="IPR043910">
    <property type="entry name" value="DUF5767"/>
</dbReference>
<evidence type="ECO:0000313" key="3">
    <source>
        <dbReference type="EMBL" id="QHS84704.1"/>
    </source>
</evidence>
<feature type="compositionally biased region" description="Polar residues" evidence="2">
    <location>
        <begin position="470"/>
        <end position="481"/>
    </location>
</feature>
<proteinExistence type="predicted"/>
<dbReference type="Pfam" id="PF19071">
    <property type="entry name" value="DUF5767"/>
    <property type="match status" value="1"/>
</dbReference>
<feature type="region of interest" description="Disordered" evidence="2">
    <location>
        <begin position="435"/>
        <end position="481"/>
    </location>
</feature>
<feature type="region of interest" description="Disordered" evidence="2">
    <location>
        <begin position="388"/>
        <end position="417"/>
    </location>
</feature>
<dbReference type="EMBL" id="MN738811">
    <property type="protein sequence ID" value="QHS84704.1"/>
    <property type="molecule type" value="Genomic_DNA"/>
</dbReference>
<sequence length="481" mass="53879">MNELEQVVIDINPNDTKSVVNLNNDNASINNKPSVNFGGGIELLMNEKKKASSVEIGLGELSDLENELNDLAENVNTKSLENTRSNLFSKAIDATEKNVKFQDKEQYNNQKGDDSINNNLGEATAEVMTDNKTWDGYGKFNNIPVTTSETPMSKEELVREKFKYMRRLEELERKGATLTKKYTMESPLSELQGEYEMIISEREKSNSVKFQGKMLMAAITGLEFLNSKFDPFDLKMDGWGEQVNENISDYDEIFGELHEKYKSKAKMAPELKLLFQLGGSAIMVHMTNTMFKSSMPGMDEIMKQNPELMQQFSQAAVNSMSNSNPGFSNFMNNFVPGQSNNEAPPPPNMGPPPPSVNTQAQKSQRYAPPENRPDLVASRIQEGISIQEKFTSLDKTSDPINMSQTQLKRPEMKGPGDISDLLSRLKTKQVNIPQTQTVTPSEKNPSTISIQDLKELNNQKIPKSNKRSKQGSSKNTISLDL</sequence>
<feature type="compositionally biased region" description="Polar residues" evidence="2">
    <location>
        <begin position="435"/>
        <end position="451"/>
    </location>
</feature>
<organism evidence="3">
    <name type="scientific">viral metagenome</name>
    <dbReference type="NCBI Taxonomy" id="1070528"/>
    <lineage>
        <taxon>unclassified sequences</taxon>
        <taxon>metagenomes</taxon>
        <taxon>organismal metagenomes</taxon>
    </lineage>
</organism>
<name>A0A6C0AXZ3_9ZZZZ</name>
<protein>
    <submittedName>
        <fullName evidence="3">Uncharacterized protein</fullName>
    </submittedName>
</protein>
<accession>A0A6C0AXZ3</accession>